<organism evidence="2 3">
    <name type="scientific">Elysia chlorotica</name>
    <name type="common">Eastern emerald elysia</name>
    <name type="synonym">Sea slug</name>
    <dbReference type="NCBI Taxonomy" id="188477"/>
    <lineage>
        <taxon>Eukaryota</taxon>
        <taxon>Metazoa</taxon>
        <taxon>Spiralia</taxon>
        <taxon>Lophotrochozoa</taxon>
        <taxon>Mollusca</taxon>
        <taxon>Gastropoda</taxon>
        <taxon>Heterobranchia</taxon>
        <taxon>Euthyneura</taxon>
        <taxon>Panpulmonata</taxon>
        <taxon>Sacoglossa</taxon>
        <taxon>Placobranchoidea</taxon>
        <taxon>Plakobranchidae</taxon>
        <taxon>Elysia</taxon>
    </lineage>
</organism>
<dbReference type="PANTHER" id="PTHR33332">
    <property type="entry name" value="REVERSE TRANSCRIPTASE DOMAIN-CONTAINING PROTEIN"/>
    <property type="match status" value="1"/>
</dbReference>
<dbReference type="Pfam" id="PF00078">
    <property type="entry name" value="RVT_1"/>
    <property type="match status" value="1"/>
</dbReference>
<accession>A0A3S0ZDA1</accession>
<dbReference type="OrthoDB" id="5969023at2759"/>
<name>A0A3S0ZDA1_ELYCH</name>
<dbReference type="STRING" id="188477.A0A3S0ZDA1"/>
<gene>
    <name evidence="2" type="ORF">EGW08_019930</name>
</gene>
<reference evidence="2 3" key="1">
    <citation type="submission" date="2019-01" db="EMBL/GenBank/DDBJ databases">
        <title>A draft genome assembly of the solar-powered sea slug Elysia chlorotica.</title>
        <authorList>
            <person name="Cai H."/>
            <person name="Li Q."/>
            <person name="Fang X."/>
            <person name="Li J."/>
            <person name="Curtis N.E."/>
            <person name="Altenburger A."/>
            <person name="Shibata T."/>
            <person name="Feng M."/>
            <person name="Maeda T."/>
            <person name="Schwartz J.A."/>
            <person name="Shigenobu S."/>
            <person name="Lundholm N."/>
            <person name="Nishiyama T."/>
            <person name="Yang H."/>
            <person name="Hasebe M."/>
            <person name="Li S."/>
            <person name="Pierce S.K."/>
            <person name="Wang J."/>
        </authorList>
    </citation>
    <scope>NUCLEOTIDE SEQUENCE [LARGE SCALE GENOMIC DNA]</scope>
    <source>
        <strain evidence="2">EC2010</strain>
        <tissue evidence="2">Whole organism of an adult</tissue>
    </source>
</reference>
<evidence type="ECO:0000259" key="1">
    <source>
        <dbReference type="PROSITE" id="PS50878"/>
    </source>
</evidence>
<keyword evidence="3" id="KW-1185">Reference proteome</keyword>
<dbReference type="SUPFAM" id="SSF56672">
    <property type="entry name" value="DNA/RNA polymerases"/>
    <property type="match status" value="1"/>
</dbReference>
<evidence type="ECO:0000313" key="2">
    <source>
        <dbReference type="EMBL" id="RUS72307.1"/>
    </source>
</evidence>
<dbReference type="AlphaFoldDB" id="A0A3S0ZDA1"/>
<protein>
    <recommendedName>
        <fullName evidence="1">Reverse transcriptase domain-containing protein</fullName>
    </recommendedName>
</protein>
<dbReference type="Proteomes" id="UP000271974">
    <property type="component" value="Unassembled WGS sequence"/>
</dbReference>
<dbReference type="PROSITE" id="PS50878">
    <property type="entry name" value="RT_POL"/>
    <property type="match status" value="1"/>
</dbReference>
<dbReference type="InterPro" id="IPR000477">
    <property type="entry name" value="RT_dom"/>
</dbReference>
<comment type="caution">
    <text evidence="2">The sequence shown here is derived from an EMBL/GenBank/DDBJ whole genome shotgun (WGS) entry which is preliminary data.</text>
</comment>
<sequence length="766" mass="86868">MGFEGNLPIFIKNVMANRQFQVRVGPSLSDSFEQEQGVPQGSVLSPIHFGIQINSITKTLQDDVNCSLYVDDFVVCYRASSIPTIERQLQLQLNAFQKWADTNGFKFSPQKTIAVHFCNKKFYRDPDLYIGRGQRIPVEEEAKFLGVIFDKKLSFIPHLKYLKKKCQKALNLIKTLSGTEWGADRESLLYLYRSLIRSKLDYGSVVYGSARPSYIKMLDTIHHQGLRLSLGAFRTTPVESLYVAADEPSLSERRDKLSLQYAVNLKSHPDNPAFHPVFHPTYVEKFQSSPNAIPPFGIRVHTLFNLLKKKNFRKSLPGRWKDQEAFLTWQLSIRTKPLQRMMGPLEFSLHPMVFLRLVVISTLYRQGHTQCRSTDEVCEFWLRLEHRLPMMRGREAVYAHVGQLYMWDDDTASQPINASEIITADGWENARLVIAANGSIPGPPIESNSSKQNIVSAMSKRVVRTDNVKKRASPYPFPGPVVRTDNVKKRASPYPFPGPAPLRRFRHVAWAAWFIASLRSMLTKKDGARPSSVFLFGIILKEMVAALHRIYLNPNGNVYPVMQDVIGSNAQDLSQLLYRPGPSAEAVRGGRGGRGGGRDENAGLFQILQYVIENVIYHMTEIMDRLEFDGTGRTKNVGNLEAFILLVGVFLSRSMITTLLMRPVDYGLSSEALSETAERNLKVLATALLFIVRRVSVKRESPMLPMPGEVARYVFADEEMRPLHLRLRRTYEYCENLLREWGAEYIKRLRQAANVSTTAAAPGTSN</sequence>
<dbReference type="InterPro" id="IPR043502">
    <property type="entry name" value="DNA/RNA_pol_sf"/>
</dbReference>
<evidence type="ECO:0000313" key="3">
    <source>
        <dbReference type="Proteomes" id="UP000271974"/>
    </source>
</evidence>
<proteinExistence type="predicted"/>
<dbReference type="EMBL" id="RQTK01001083">
    <property type="protein sequence ID" value="RUS72307.1"/>
    <property type="molecule type" value="Genomic_DNA"/>
</dbReference>
<feature type="domain" description="Reverse transcriptase" evidence="1">
    <location>
        <begin position="1"/>
        <end position="149"/>
    </location>
</feature>